<protein>
    <submittedName>
        <fullName evidence="3">Extracellular OTU-like cysteine protease, putative</fullName>
    </submittedName>
</protein>
<feature type="compositionally biased region" description="Basic and acidic residues" evidence="1">
    <location>
        <begin position="444"/>
        <end position="460"/>
    </location>
</feature>
<reference evidence="4" key="1">
    <citation type="journal article" date="2015" name="Genome Announc.">
        <title>Genome sequence of the AIDS-associated pathogen Penicillium marneffei (ATCC18224) and its near taxonomic relative Talaromyces stipitatus (ATCC10500).</title>
        <authorList>
            <person name="Nierman W.C."/>
            <person name="Fedorova-Abrams N.D."/>
            <person name="Andrianopoulos A."/>
        </authorList>
    </citation>
    <scope>NUCLEOTIDE SEQUENCE [LARGE SCALE GENOMIC DNA]</scope>
    <source>
        <strain evidence="4">ATCC 18224 / CBS 334.59 / QM 7333</strain>
    </source>
</reference>
<evidence type="ECO:0000256" key="1">
    <source>
        <dbReference type="SAM" id="MobiDB-lite"/>
    </source>
</evidence>
<dbReference type="HOGENOM" id="CLU_046150_0_0_1"/>
<dbReference type="VEuPathDB" id="FungiDB:PMAA_032830"/>
<feature type="compositionally biased region" description="Low complexity" evidence="1">
    <location>
        <begin position="316"/>
        <end position="349"/>
    </location>
</feature>
<dbReference type="CDD" id="cd22756">
    <property type="entry name" value="OTU_OTUD3-like"/>
    <property type="match status" value="1"/>
</dbReference>
<dbReference type="GO" id="GO:0016579">
    <property type="term" value="P:protein deubiquitination"/>
    <property type="evidence" value="ECO:0007669"/>
    <property type="project" value="TreeGrafter"/>
</dbReference>
<feature type="compositionally biased region" description="Basic and acidic residues" evidence="1">
    <location>
        <begin position="377"/>
        <end position="386"/>
    </location>
</feature>
<dbReference type="SUPFAM" id="SSF54001">
    <property type="entry name" value="Cysteine proteinases"/>
    <property type="match status" value="1"/>
</dbReference>
<feature type="compositionally biased region" description="Low complexity" evidence="1">
    <location>
        <begin position="468"/>
        <end position="491"/>
    </location>
</feature>
<dbReference type="PANTHER" id="PTHR12419:SF7">
    <property type="entry name" value="OTU DOMAIN-CONTAINING PROTEIN 3"/>
    <property type="match status" value="1"/>
</dbReference>
<dbReference type="InterPro" id="IPR050704">
    <property type="entry name" value="Peptidase_C85-like"/>
</dbReference>
<dbReference type="InterPro" id="IPR038765">
    <property type="entry name" value="Papain-like_cys_pep_sf"/>
</dbReference>
<dbReference type="PROSITE" id="PS50802">
    <property type="entry name" value="OTU"/>
    <property type="match status" value="1"/>
</dbReference>
<dbReference type="AlphaFoldDB" id="B6Q5M2"/>
<feature type="region of interest" description="Disordered" evidence="1">
    <location>
        <begin position="316"/>
        <end position="402"/>
    </location>
</feature>
<sequence>MADRKDAPSTTASATAPAPAKPAPKPRSTTRKSTVIANPTVSSGRTTRSQTKALGLDDINVNLKTLEARGLYVFDTKGDGNCLYYALSDQMYGDWDHATEIRDNLSAHMEANREYFAGFAVAQGGERRSKRTAAVPRRIHTPLASPSPTPTEIEDAFQDMVSRTATNYIWGGAEEIQACCQYYKRDIRVYSEEHVQDFRAWNAPDGELRDFLHLAYINNVHYSSVRNVDGPHEGLPNVKAKEPTSPVVLDLETAQLWKISCIQEGLGGQYDHDAIVEMLRRCRGDIDRAFANLLDEETSSASSFVSSMTSAASSQTSAASSQTSMATTASIPKQQQQQQQQHTSQSHSHNTGAFIPNFKPLLMSSRSSSRNSTASKRSADDSDGEHPISGVRQRGREQKRRVLPKVTVGINFGDQEKPDLVSLRLRVNSNAVADEISPTPSPLEKSEQLKTEPKPVESRKLRPRKPRTSVASESDSTSTISSESPIIKAEE</sequence>
<dbReference type="EMBL" id="DS995899">
    <property type="protein sequence ID" value="EEA28475.1"/>
    <property type="molecule type" value="Genomic_DNA"/>
</dbReference>
<dbReference type="GO" id="GO:0004843">
    <property type="term" value="F:cysteine-type deubiquitinase activity"/>
    <property type="evidence" value="ECO:0007669"/>
    <property type="project" value="TreeGrafter"/>
</dbReference>
<evidence type="ECO:0000313" key="3">
    <source>
        <dbReference type="EMBL" id="EEA28475.1"/>
    </source>
</evidence>
<dbReference type="Pfam" id="PF02338">
    <property type="entry name" value="OTU"/>
    <property type="match status" value="1"/>
</dbReference>
<keyword evidence="3" id="KW-0645">Protease</keyword>
<evidence type="ECO:0000259" key="2">
    <source>
        <dbReference type="PROSITE" id="PS50802"/>
    </source>
</evidence>
<dbReference type="Gene3D" id="3.90.70.80">
    <property type="match status" value="1"/>
</dbReference>
<feature type="domain" description="OTU" evidence="2">
    <location>
        <begin position="71"/>
        <end position="228"/>
    </location>
</feature>
<dbReference type="PhylomeDB" id="B6Q5M2"/>
<dbReference type="InterPro" id="IPR003323">
    <property type="entry name" value="OTU_dom"/>
</dbReference>
<feature type="compositionally biased region" description="Polar residues" evidence="1">
    <location>
        <begin position="31"/>
        <end position="49"/>
    </location>
</feature>
<dbReference type="GO" id="GO:0006508">
    <property type="term" value="P:proteolysis"/>
    <property type="evidence" value="ECO:0007669"/>
    <property type="project" value="UniProtKB-KW"/>
</dbReference>
<name>B6Q5M2_TALMQ</name>
<feature type="compositionally biased region" description="Low complexity" evidence="1">
    <location>
        <begin position="8"/>
        <end position="18"/>
    </location>
</feature>
<feature type="region of interest" description="Disordered" evidence="1">
    <location>
        <begin position="431"/>
        <end position="491"/>
    </location>
</feature>
<accession>B6Q5M2</accession>
<dbReference type="PANTHER" id="PTHR12419">
    <property type="entry name" value="OTU DOMAIN CONTAINING PROTEIN"/>
    <property type="match status" value="1"/>
</dbReference>
<feature type="compositionally biased region" description="Low complexity" evidence="1">
    <location>
        <begin position="364"/>
        <end position="376"/>
    </location>
</feature>
<dbReference type="Proteomes" id="UP000001294">
    <property type="component" value="Unassembled WGS sequence"/>
</dbReference>
<evidence type="ECO:0000313" key="4">
    <source>
        <dbReference type="Proteomes" id="UP000001294"/>
    </source>
</evidence>
<keyword evidence="4" id="KW-1185">Reference proteome</keyword>
<gene>
    <name evidence="3" type="ORF">PMAA_032830</name>
</gene>
<organism evidence="3 4">
    <name type="scientific">Talaromyces marneffei (strain ATCC 18224 / CBS 334.59 / QM 7333)</name>
    <name type="common">Penicillium marneffei</name>
    <dbReference type="NCBI Taxonomy" id="441960"/>
    <lineage>
        <taxon>Eukaryota</taxon>
        <taxon>Fungi</taxon>
        <taxon>Dikarya</taxon>
        <taxon>Ascomycota</taxon>
        <taxon>Pezizomycotina</taxon>
        <taxon>Eurotiomycetes</taxon>
        <taxon>Eurotiomycetidae</taxon>
        <taxon>Eurotiales</taxon>
        <taxon>Trichocomaceae</taxon>
        <taxon>Talaromyces</taxon>
        <taxon>Talaromyces sect. Talaromyces</taxon>
    </lineage>
</organism>
<keyword evidence="3" id="KW-0378">Hydrolase</keyword>
<feature type="region of interest" description="Disordered" evidence="1">
    <location>
        <begin position="1"/>
        <end position="49"/>
    </location>
</feature>
<dbReference type="OrthoDB" id="409956at2759"/>
<dbReference type="STRING" id="441960.B6Q5M2"/>
<proteinExistence type="predicted"/>